<organism evidence="2 3">
    <name type="scientific">Streptomonospora litoralis</name>
    <dbReference type="NCBI Taxonomy" id="2498135"/>
    <lineage>
        <taxon>Bacteria</taxon>
        <taxon>Bacillati</taxon>
        <taxon>Actinomycetota</taxon>
        <taxon>Actinomycetes</taxon>
        <taxon>Streptosporangiales</taxon>
        <taxon>Nocardiopsidaceae</taxon>
        <taxon>Streptomonospora</taxon>
    </lineage>
</organism>
<dbReference type="PANTHER" id="PTHR33973:SF4">
    <property type="entry name" value="OS07G0153300 PROTEIN"/>
    <property type="match status" value="1"/>
</dbReference>
<sequence length="267" mass="29795">MSSGPAAPALYEATVRHARAEPVRNVFAYRGYYWLVDLDDLPVLPRVLRPLARFRVADHCGDPRGTLRGNVDAFAADHGIDLTGGRVVMLAHARVLGHVFNPITVYWCRAADGTAACVIAEVHNTYRQRHRYLLRTDEGGRAEVPKEFYVSPFNAVDGTYRLSLPEPGRRLDLAVSLHREGRPPFTASLHGRRRPATAGSLLRLALRHPMTPLLGALRIRWQGVRLLARGLRMQPRPPGRAGPAADRIDRHTTAPEPRTPQNAEDRR</sequence>
<dbReference type="Proteomes" id="UP000292235">
    <property type="component" value="Chromosome"/>
</dbReference>
<dbReference type="PANTHER" id="PTHR33973">
    <property type="entry name" value="OS07G0153300 PROTEIN"/>
    <property type="match status" value="1"/>
</dbReference>
<dbReference type="EMBL" id="CP036455">
    <property type="protein sequence ID" value="QBI53093.1"/>
    <property type="molecule type" value="Genomic_DNA"/>
</dbReference>
<reference evidence="2 3" key="1">
    <citation type="submission" date="2019-02" db="EMBL/GenBank/DDBJ databases">
        <authorList>
            <person name="Khodamoradi S."/>
            <person name="Hahnke R.L."/>
            <person name="Kaempfer P."/>
            <person name="Schumann P."/>
            <person name="Rohde M."/>
            <person name="Steinert M."/>
            <person name="Luzhetskyy A."/>
            <person name="Wink J."/>
            <person name="Ruckert C."/>
        </authorList>
    </citation>
    <scope>NUCLEOTIDE SEQUENCE [LARGE SCALE GENOMIC DNA]</scope>
    <source>
        <strain evidence="2 3">M2</strain>
    </source>
</reference>
<dbReference type="InterPro" id="IPR010775">
    <property type="entry name" value="DUF1365"/>
</dbReference>
<protein>
    <recommendedName>
        <fullName evidence="4">DUF1365 domain-containing protein</fullName>
    </recommendedName>
</protein>
<dbReference type="RefSeq" id="WP_131097519.1">
    <property type="nucleotide sequence ID" value="NZ_CP036455.1"/>
</dbReference>
<dbReference type="Pfam" id="PF07103">
    <property type="entry name" value="DUF1365"/>
    <property type="match status" value="1"/>
</dbReference>
<dbReference type="AlphaFoldDB" id="A0A4P6PY97"/>
<evidence type="ECO:0000256" key="1">
    <source>
        <dbReference type="SAM" id="MobiDB-lite"/>
    </source>
</evidence>
<dbReference type="KEGG" id="strr:EKD16_06475"/>
<evidence type="ECO:0000313" key="3">
    <source>
        <dbReference type="Proteomes" id="UP000292235"/>
    </source>
</evidence>
<name>A0A4P6PY97_9ACTN</name>
<accession>A0A4P6PY97</accession>
<keyword evidence="3" id="KW-1185">Reference proteome</keyword>
<gene>
    <name evidence="2" type="ORF">EKD16_06475</name>
</gene>
<evidence type="ECO:0000313" key="2">
    <source>
        <dbReference type="EMBL" id="QBI53093.1"/>
    </source>
</evidence>
<feature type="region of interest" description="Disordered" evidence="1">
    <location>
        <begin position="232"/>
        <end position="267"/>
    </location>
</feature>
<evidence type="ECO:0008006" key="4">
    <source>
        <dbReference type="Google" id="ProtNLM"/>
    </source>
</evidence>
<proteinExistence type="predicted"/>
<dbReference type="OrthoDB" id="9778801at2"/>